<keyword evidence="1" id="KW-0472">Membrane</keyword>
<evidence type="ECO:0000259" key="2">
    <source>
        <dbReference type="PROSITE" id="PS00022"/>
    </source>
</evidence>
<protein>
    <recommendedName>
        <fullName evidence="2">EGF-like domain-containing protein</fullName>
    </recommendedName>
</protein>
<comment type="caution">
    <text evidence="3">The sequence shown here is derived from an EMBL/GenBank/DDBJ whole genome shotgun (WGS) entry which is preliminary data.</text>
</comment>
<reference evidence="3" key="1">
    <citation type="journal article" date="2015" name="Nature">
        <title>Complex archaea that bridge the gap between prokaryotes and eukaryotes.</title>
        <authorList>
            <person name="Spang A."/>
            <person name="Saw J.H."/>
            <person name="Jorgensen S.L."/>
            <person name="Zaremba-Niedzwiedzka K."/>
            <person name="Martijn J."/>
            <person name="Lind A.E."/>
            <person name="van Eijk R."/>
            <person name="Schleper C."/>
            <person name="Guy L."/>
            <person name="Ettema T.J."/>
        </authorList>
    </citation>
    <scope>NUCLEOTIDE SEQUENCE</scope>
</reference>
<evidence type="ECO:0000313" key="3">
    <source>
        <dbReference type="EMBL" id="KKL04099.1"/>
    </source>
</evidence>
<feature type="transmembrane region" description="Helical" evidence="1">
    <location>
        <begin position="287"/>
        <end position="313"/>
    </location>
</feature>
<accession>A0A0F9A3F8</accession>
<gene>
    <name evidence="3" type="ORF">LCGC14_2619470</name>
</gene>
<feature type="non-terminal residue" evidence="3">
    <location>
        <position position="1"/>
    </location>
</feature>
<dbReference type="AlphaFoldDB" id="A0A0F9A3F8"/>
<dbReference type="EMBL" id="LAZR01044667">
    <property type="protein sequence ID" value="KKL04099.1"/>
    <property type="molecule type" value="Genomic_DNA"/>
</dbReference>
<keyword evidence="1" id="KW-1133">Transmembrane helix</keyword>
<evidence type="ECO:0000256" key="1">
    <source>
        <dbReference type="SAM" id="Phobius"/>
    </source>
</evidence>
<dbReference type="PROSITE" id="PS00022">
    <property type="entry name" value="EGF_1"/>
    <property type="match status" value="1"/>
</dbReference>
<proteinExistence type="predicted"/>
<feature type="domain" description="EGF-like" evidence="2">
    <location>
        <begin position="153"/>
        <end position="164"/>
    </location>
</feature>
<keyword evidence="1" id="KW-0812">Transmembrane</keyword>
<organism evidence="3">
    <name type="scientific">marine sediment metagenome</name>
    <dbReference type="NCBI Taxonomy" id="412755"/>
    <lineage>
        <taxon>unclassified sequences</taxon>
        <taxon>metagenomes</taxon>
        <taxon>ecological metagenomes</taxon>
    </lineage>
</organism>
<name>A0A0F9A3F8_9ZZZZ</name>
<sequence>IGSLILKMYFIFIKKRIQILFFLIFNIVYSVENPDFLLGPNEKQYLIDLNDCNNQSSVCAIFNFTSISISHTCITDDDECSGIIISRNTSGCEKCKWLLCNSTTTIEICTNEKRLCDENIKYIDCNNISNTIIQPPCNCSEIGTLKEENDKSCKCKQGFTGKYCNECSKSEDNDRIYICCKIDLFGLEWGTLSPKLNELKKFMNGNYRNAQKCFFQNETTASLLSNGTRHFGCDCQQLLNSQQRQGDTINPVWLSNEISKKNTFKLPPIIINNNNSDEEEEDSIQGVIAFSFAISLLFLLCVCGICLCIWIVFISPSSKASQS</sequence>
<dbReference type="InterPro" id="IPR000742">
    <property type="entry name" value="EGF"/>
</dbReference>